<name>A0A1B2ADM9_9SPHN</name>
<dbReference type="PANTHER" id="PTHR10057:SF0">
    <property type="entry name" value="TRANSLOCATOR PROTEIN"/>
    <property type="match status" value="1"/>
</dbReference>
<keyword evidence="5 6" id="KW-0472">Membrane</keyword>
<dbReference type="EMBL" id="CP016591">
    <property type="protein sequence ID" value="ANY20256.1"/>
    <property type="molecule type" value="Genomic_DNA"/>
</dbReference>
<keyword evidence="4 6" id="KW-1133">Transmembrane helix</keyword>
<feature type="transmembrane region" description="Helical" evidence="6">
    <location>
        <begin position="89"/>
        <end position="110"/>
    </location>
</feature>
<gene>
    <name evidence="7" type="ORF">A6F68_01745</name>
</gene>
<dbReference type="FunFam" id="1.20.1260.100:FF:000001">
    <property type="entry name" value="translocator protein 2"/>
    <property type="match status" value="1"/>
</dbReference>
<evidence type="ECO:0000256" key="6">
    <source>
        <dbReference type="SAM" id="Phobius"/>
    </source>
</evidence>
<organism evidence="7 8">
    <name type="scientific">Tsuneonella dongtanensis</name>
    <dbReference type="NCBI Taxonomy" id="692370"/>
    <lineage>
        <taxon>Bacteria</taxon>
        <taxon>Pseudomonadati</taxon>
        <taxon>Pseudomonadota</taxon>
        <taxon>Alphaproteobacteria</taxon>
        <taxon>Sphingomonadales</taxon>
        <taxon>Erythrobacteraceae</taxon>
        <taxon>Tsuneonella</taxon>
    </lineage>
</organism>
<dbReference type="Proteomes" id="UP000092932">
    <property type="component" value="Chromosome"/>
</dbReference>
<dbReference type="KEGG" id="ado:A6F68_01745"/>
<dbReference type="CDD" id="cd15904">
    <property type="entry name" value="TSPO_MBR"/>
    <property type="match status" value="1"/>
</dbReference>
<dbReference type="PIRSF" id="PIRSF005859">
    <property type="entry name" value="PBR"/>
    <property type="match status" value="1"/>
</dbReference>
<protein>
    <submittedName>
        <fullName evidence="7">TspO/MBR family protein</fullName>
    </submittedName>
</protein>
<dbReference type="STRING" id="692370.A6F68_01745"/>
<evidence type="ECO:0000256" key="4">
    <source>
        <dbReference type="ARBA" id="ARBA00022989"/>
    </source>
</evidence>
<dbReference type="GO" id="GO:0016020">
    <property type="term" value="C:membrane"/>
    <property type="evidence" value="ECO:0007669"/>
    <property type="project" value="UniProtKB-SubCell"/>
</dbReference>
<sequence>MTALASRGQLRASFIRWALFTVPLVVLLGFLSGQLSGSGAGSFWFQSLEKPAIFPPPMWFGIVWTILYVLMGLALALVCAAWGARGRGLAIAFFALQFVVNLAWSPVFFAMHDMRAALIVIGVLDVLVLITIVLFWRVRKLAAVLLLPYLAWIVFATVLNWQFLELNPGGGIEGPANGAVERFEL</sequence>
<dbReference type="RefSeq" id="WP_067678646.1">
    <property type="nucleotide sequence ID" value="NZ_CP016591.1"/>
</dbReference>
<reference evidence="7 8" key="1">
    <citation type="submission" date="2016-07" db="EMBL/GenBank/DDBJ databases">
        <title>Complete genome sequence of Altererythrobacter dongtanensis KCTC 22672, a type strain with esterase isolated from tidal flat.</title>
        <authorList>
            <person name="Cheng H."/>
            <person name="Wu Y.-H."/>
            <person name="Zhou P."/>
            <person name="Huo Y.-Y."/>
            <person name="Wang C.-S."/>
            <person name="Xu X.-W."/>
        </authorList>
    </citation>
    <scope>NUCLEOTIDE SEQUENCE [LARGE SCALE GENOMIC DNA]</scope>
    <source>
        <strain evidence="7 8">KCTC 22672</strain>
    </source>
</reference>
<comment type="similarity">
    <text evidence="2">Belongs to the TspO/BZRP family.</text>
</comment>
<dbReference type="Gene3D" id="1.20.1260.100">
    <property type="entry name" value="TspO/MBR protein"/>
    <property type="match status" value="1"/>
</dbReference>
<evidence type="ECO:0000256" key="5">
    <source>
        <dbReference type="ARBA" id="ARBA00023136"/>
    </source>
</evidence>
<dbReference type="InterPro" id="IPR038330">
    <property type="entry name" value="TspO/MBR-related_sf"/>
</dbReference>
<dbReference type="GO" id="GO:0033013">
    <property type="term" value="P:tetrapyrrole metabolic process"/>
    <property type="evidence" value="ECO:0007669"/>
    <property type="project" value="UniProtKB-ARBA"/>
</dbReference>
<keyword evidence="3 6" id="KW-0812">Transmembrane</keyword>
<evidence type="ECO:0000256" key="2">
    <source>
        <dbReference type="ARBA" id="ARBA00007524"/>
    </source>
</evidence>
<feature type="transmembrane region" description="Helical" evidence="6">
    <location>
        <begin position="143"/>
        <end position="163"/>
    </location>
</feature>
<dbReference type="OrthoDB" id="9795496at2"/>
<dbReference type="PANTHER" id="PTHR10057">
    <property type="entry name" value="PERIPHERAL-TYPE BENZODIAZEPINE RECEPTOR"/>
    <property type="match status" value="1"/>
</dbReference>
<dbReference type="PATRIC" id="fig|692370.5.peg.1758"/>
<dbReference type="Pfam" id="PF03073">
    <property type="entry name" value="TspO_MBR"/>
    <property type="match status" value="1"/>
</dbReference>
<proteinExistence type="inferred from homology"/>
<evidence type="ECO:0000256" key="3">
    <source>
        <dbReference type="ARBA" id="ARBA00022692"/>
    </source>
</evidence>
<feature type="transmembrane region" description="Helical" evidence="6">
    <location>
        <begin position="61"/>
        <end position="82"/>
    </location>
</feature>
<evidence type="ECO:0000313" key="8">
    <source>
        <dbReference type="Proteomes" id="UP000092932"/>
    </source>
</evidence>
<keyword evidence="8" id="KW-1185">Reference proteome</keyword>
<evidence type="ECO:0000256" key="1">
    <source>
        <dbReference type="ARBA" id="ARBA00004141"/>
    </source>
</evidence>
<comment type="subcellular location">
    <subcellularLocation>
        <location evidence="1">Membrane</location>
        <topology evidence="1">Multi-pass membrane protein</topology>
    </subcellularLocation>
</comment>
<accession>A0A1B2ADM9</accession>
<evidence type="ECO:0000313" key="7">
    <source>
        <dbReference type="EMBL" id="ANY20256.1"/>
    </source>
</evidence>
<dbReference type="AlphaFoldDB" id="A0A1B2ADM9"/>
<feature type="transmembrane region" description="Helical" evidence="6">
    <location>
        <begin position="116"/>
        <end position="136"/>
    </location>
</feature>
<dbReference type="InterPro" id="IPR004307">
    <property type="entry name" value="TspO_MBR"/>
</dbReference>